<comment type="caution">
    <text evidence="1">The sequence shown here is derived from an EMBL/GenBank/DDBJ whole genome shotgun (WGS) entry which is preliminary data.</text>
</comment>
<gene>
    <name evidence="1" type="ORF">HZU72_10370</name>
</gene>
<dbReference type="Pfam" id="PF08849">
    <property type="entry name" value="BrxA"/>
    <property type="match status" value="1"/>
</dbReference>
<dbReference type="Gene3D" id="1.10.3540.10">
    <property type="entry name" value="uncharacterized protein from magnetospirillum magneticum domain"/>
    <property type="match status" value="1"/>
</dbReference>
<evidence type="ECO:0000313" key="1">
    <source>
        <dbReference type="EMBL" id="NYT72830.1"/>
    </source>
</evidence>
<dbReference type="RefSeq" id="WP_180091727.1">
    <property type="nucleotide sequence ID" value="NZ_JACCGK010000008.1"/>
</dbReference>
<protein>
    <submittedName>
        <fullName evidence="1">DUF1819 family protein</fullName>
    </submittedName>
</protein>
<accession>A0A7Z0SMH4</accession>
<dbReference type="AlphaFoldDB" id="A0A7Z0SMH4"/>
<sequence>MTLSFSYNSDLIGGGLMVRESRAVATLLLDEVDEAHWHQAIIVENRLQKNRPATAKRAAQAIRKRLEKLEPSFWKALHDGDDQLASQISFCAAMARNLLLVEFLESVVADSFLTRSEKLQSYQWDEFLVERANRDAAIATWAESSRRKMGQVVFRMLTEVGILDSSRSRRLQSFLPRPELKMLLETHRHTRLQNCLQKLR</sequence>
<name>A0A7Z0SMH4_9GAMM</name>
<dbReference type="InterPro" id="IPR014948">
    <property type="entry name" value="BrxA"/>
</dbReference>
<keyword evidence="2" id="KW-1185">Reference proteome</keyword>
<proteinExistence type="predicted"/>
<organism evidence="1 2">
    <name type="scientific">Vreelandella sedimenti</name>
    <dbReference type="NCBI Taxonomy" id="2729618"/>
    <lineage>
        <taxon>Bacteria</taxon>
        <taxon>Pseudomonadati</taxon>
        <taxon>Pseudomonadota</taxon>
        <taxon>Gammaproteobacteria</taxon>
        <taxon>Oceanospirillales</taxon>
        <taxon>Halomonadaceae</taxon>
        <taxon>Vreelandella</taxon>
    </lineage>
</organism>
<dbReference type="EMBL" id="JACCGK010000008">
    <property type="protein sequence ID" value="NYT72830.1"/>
    <property type="molecule type" value="Genomic_DNA"/>
</dbReference>
<reference evidence="1 2" key="1">
    <citation type="submission" date="2020-07" db="EMBL/GenBank/DDBJ databases">
        <title>Halomonas sp. QX-2 draft genome sequence.</title>
        <authorList>
            <person name="Qiu X."/>
        </authorList>
    </citation>
    <scope>NUCLEOTIDE SEQUENCE [LARGE SCALE GENOMIC DNA]</scope>
    <source>
        <strain evidence="1 2">QX-2</strain>
    </source>
</reference>
<dbReference type="InterPro" id="IPR023137">
    <property type="entry name" value="BrxA_sf"/>
</dbReference>
<dbReference type="Proteomes" id="UP000520876">
    <property type="component" value="Unassembled WGS sequence"/>
</dbReference>
<evidence type="ECO:0000313" key="2">
    <source>
        <dbReference type="Proteomes" id="UP000520876"/>
    </source>
</evidence>